<accession>A0AAW5K6F8</accession>
<dbReference type="InterPro" id="IPR025191">
    <property type="entry name" value="DUF4125"/>
</dbReference>
<comment type="caution">
    <text evidence="1">The sequence shown here is derived from an EMBL/GenBank/DDBJ whole genome shotgun (WGS) entry which is preliminary data.</text>
</comment>
<dbReference type="AlphaFoldDB" id="A0AAW5K6F8"/>
<dbReference type="Proteomes" id="UP001205919">
    <property type="component" value="Unassembled WGS sequence"/>
</dbReference>
<dbReference type="RefSeq" id="WP_008709779.1">
    <property type="nucleotide sequence ID" value="NZ_CABKQM010000004.1"/>
</dbReference>
<organism evidence="1 2">
    <name type="scientific">Cloacibacillus evryensis</name>
    <dbReference type="NCBI Taxonomy" id="508460"/>
    <lineage>
        <taxon>Bacteria</taxon>
        <taxon>Thermotogati</taxon>
        <taxon>Synergistota</taxon>
        <taxon>Synergistia</taxon>
        <taxon>Synergistales</taxon>
        <taxon>Synergistaceae</taxon>
        <taxon>Cloacibacillus</taxon>
    </lineage>
</organism>
<evidence type="ECO:0000313" key="2">
    <source>
        <dbReference type="Proteomes" id="UP001205919"/>
    </source>
</evidence>
<keyword evidence="2" id="KW-1185">Reference proteome</keyword>
<sequence length="211" mass="24237">MEKLIDKIIELEWMFFGLVRNEGGRASCQDDWKTFRVMRRSQFMAWTVPVLESWLDDLLTARAEGRNPLTEKYGYMMCIAAPQENRELSERLPAVPDEKKVISRKIIDRLAVQNAAFAGRYPLIAGQARPLRAEDEREGRMTSIETYQTGELWTYSQRTLELLDAHLKDLETGGVNYPELVIGNSLRQRGFSSLEEAEDFLASKRNGGESR</sequence>
<reference evidence="1 2" key="1">
    <citation type="submission" date="2022-06" db="EMBL/GenBank/DDBJ databases">
        <title>Isolation of gut microbiota from human fecal samples.</title>
        <authorList>
            <person name="Pamer E.G."/>
            <person name="Barat B."/>
            <person name="Waligurski E."/>
            <person name="Medina S."/>
            <person name="Paddock L."/>
            <person name="Mostad J."/>
        </authorList>
    </citation>
    <scope>NUCLEOTIDE SEQUENCE [LARGE SCALE GENOMIC DNA]</scope>
    <source>
        <strain evidence="1 2">DFI.9.90</strain>
    </source>
</reference>
<gene>
    <name evidence="1" type="ORF">NE630_13685</name>
</gene>
<dbReference type="EMBL" id="JANFYT010000038">
    <property type="protein sequence ID" value="MCQ4815484.1"/>
    <property type="molecule type" value="Genomic_DNA"/>
</dbReference>
<name>A0AAW5K6F8_9BACT</name>
<proteinExistence type="predicted"/>
<dbReference type="Pfam" id="PF13526">
    <property type="entry name" value="DUF4125"/>
    <property type="match status" value="1"/>
</dbReference>
<protein>
    <submittedName>
        <fullName evidence="1">DUF4125 family protein</fullName>
    </submittedName>
</protein>
<evidence type="ECO:0000313" key="1">
    <source>
        <dbReference type="EMBL" id="MCQ4815484.1"/>
    </source>
</evidence>